<evidence type="ECO:0000313" key="10">
    <source>
        <dbReference type="EMBL" id="OQQ91282.1"/>
    </source>
</evidence>
<evidence type="ECO:0000313" key="11">
    <source>
        <dbReference type="EMBL" id="PAY47016.1"/>
    </source>
</evidence>
<dbReference type="EMBL" id="CP007646">
    <property type="protein sequence ID" value="AIR10207.1"/>
    <property type="molecule type" value="Genomic_DNA"/>
</dbReference>
<evidence type="ECO:0000313" key="12">
    <source>
        <dbReference type="EMBL" id="PWG53833.1"/>
    </source>
</evidence>
<dbReference type="Proteomes" id="UP000759256">
    <property type="component" value="Unassembled WGS sequence"/>
</dbReference>
<dbReference type="Pfam" id="PF01230">
    <property type="entry name" value="HIT"/>
    <property type="match status" value="1"/>
</dbReference>
<dbReference type="Proteomes" id="UP001231316">
    <property type="component" value="Chromosome"/>
</dbReference>
<dbReference type="EMBL" id="DYVK01000108">
    <property type="protein sequence ID" value="HJG16601.1"/>
    <property type="molecule type" value="Genomic_DNA"/>
</dbReference>
<evidence type="ECO:0000313" key="5">
    <source>
        <dbReference type="EMBL" id="AIR10207.1"/>
    </source>
</evidence>
<dbReference type="PANTHER" id="PTHR46648">
    <property type="entry name" value="HIT FAMILY PROTEIN 1"/>
    <property type="match status" value="1"/>
</dbReference>
<evidence type="ECO:0000313" key="15">
    <source>
        <dbReference type="Proteomes" id="UP000192575"/>
    </source>
</evidence>
<evidence type="ECO:0000313" key="18">
    <source>
        <dbReference type="Proteomes" id="UP000245607"/>
    </source>
</evidence>
<dbReference type="EMBL" id="CP020858">
    <property type="protein sequence ID" value="ARU19719.1"/>
    <property type="molecule type" value="Genomic_DNA"/>
</dbReference>
<feature type="domain" description="HIT" evidence="4">
    <location>
        <begin position="5"/>
        <end position="113"/>
    </location>
</feature>
<feature type="active site" description="Tele-AMP-histidine intermediate" evidence="1">
    <location>
        <position position="100"/>
    </location>
</feature>
<dbReference type="PRINTS" id="PR00332">
    <property type="entry name" value="HISTRIAD"/>
</dbReference>
<reference evidence="11 17" key="2">
    <citation type="submission" date="2016-05" db="EMBL/GenBank/DDBJ databases">
        <authorList>
            <person name="Lee J.-Y."/>
            <person name="Kim E.B."/>
            <person name="Choi Y.-J."/>
        </authorList>
    </citation>
    <scope>NUCLEOTIDE SEQUENCE [LARGE SCALE GENOMIC DNA]</scope>
    <source>
        <strain evidence="11 17">KLA006</strain>
    </source>
</reference>
<gene>
    <name evidence="11" type="ORF">A8C52_06890</name>
    <name evidence="10" type="ORF">B6U56_02415</name>
    <name evidence="6" type="ORF">B7R82_06820</name>
    <name evidence="12" type="ORF">DB362_01655</name>
    <name evidence="9" type="ORF">FYL25_00285</name>
    <name evidence="7" type="ORF">K8V06_10830</name>
    <name evidence="5" type="ORF">LSJ_0509c</name>
    <name evidence="13" type="ORF">QFE45_02610</name>
    <name evidence="8" type="ORF">QYC35_06035</name>
</gene>
<feature type="short sequence motif" description="Histidine triad motif" evidence="2 3">
    <location>
        <begin position="98"/>
        <end position="102"/>
    </location>
</feature>
<dbReference type="KEGG" id="lsj:LSJ_0509c"/>
<reference evidence="9 19" key="6">
    <citation type="journal article" date="2020" name="Food Funct.">
        <title>Screening of Lactobacillus salivarius strains from the feces of Chinese populations and the evaluation of their effects against intestinal inflammation in mice.</title>
        <authorList>
            <person name="Zhai Q."/>
            <person name="Shen X."/>
            <person name="Cen S."/>
            <person name="Zhang C."/>
            <person name="Tian F."/>
            <person name="Zhao J."/>
            <person name="Zhang H."/>
            <person name="Xue Y."/>
            <person name="Chen W."/>
        </authorList>
    </citation>
    <scope>NUCLEOTIDE SEQUENCE [LARGE SCALE GENOMIC DNA]</scope>
    <source>
        <strain evidence="9 19">FYNDL5_1.scaf</strain>
    </source>
</reference>
<dbReference type="Proteomes" id="UP001174888">
    <property type="component" value="Unassembled WGS sequence"/>
</dbReference>
<dbReference type="Proteomes" id="UP000245607">
    <property type="component" value="Unassembled WGS sequence"/>
</dbReference>
<evidence type="ECO:0000313" key="9">
    <source>
        <dbReference type="EMBL" id="MYY63886.1"/>
    </source>
</evidence>
<dbReference type="Proteomes" id="UP000471678">
    <property type="component" value="Unassembled WGS sequence"/>
</dbReference>
<dbReference type="GO" id="GO:0009117">
    <property type="term" value="P:nucleotide metabolic process"/>
    <property type="evidence" value="ECO:0007669"/>
    <property type="project" value="TreeGrafter"/>
</dbReference>
<reference evidence="6 16" key="4">
    <citation type="submission" date="2017-04" db="EMBL/GenBank/DDBJ databases">
        <title>Complete genome sequence of Lactobacillus salivarius ZLS006, a probiotic strain isolated from healthy piglet.</title>
        <authorList>
            <person name="Zhang D."/>
        </authorList>
    </citation>
    <scope>NUCLEOTIDE SEQUENCE [LARGE SCALE GENOMIC DNA]</scope>
    <source>
        <strain evidence="6 16">ZLS006</strain>
    </source>
</reference>
<accession>A0A089RU98</accession>
<evidence type="ECO:0000313" key="19">
    <source>
        <dbReference type="Proteomes" id="UP000471678"/>
    </source>
</evidence>
<evidence type="ECO:0000313" key="8">
    <source>
        <dbReference type="EMBL" id="MDN4833797.1"/>
    </source>
</evidence>
<reference evidence="7" key="8">
    <citation type="submission" date="2021-09" db="EMBL/GenBank/DDBJ databases">
        <authorList>
            <person name="Gilroy R."/>
        </authorList>
    </citation>
    <scope>NUCLEOTIDE SEQUENCE</scope>
    <source>
        <strain evidence="7">CHK189-29639</strain>
    </source>
</reference>
<reference evidence="7" key="7">
    <citation type="journal article" date="2021" name="PeerJ">
        <title>Extensive microbial diversity within the chicken gut microbiome revealed by metagenomics and culture.</title>
        <authorList>
            <person name="Gilroy R."/>
            <person name="Ravi A."/>
            <person name="Getino M."/>
            <person name="Pursley I."/>
            <person name="Horton D.L."/>
            <person name="Alikhan N.F."/>
            <person name="Baker D."/>
            <person name="Gharbi K."/>
            <person name="Hall N."/>
            <person name="Watson M."/>
            <person name="Adriaenssens E.M."/>
            <person name="Foster-Nyarko E."/>
            <person name="Jarju S."/>
            <person name="Secka A."/>
            <person name="Antonio M."/>
            <person name="Oren A."/>
            <person name="Chaudhuri R.R."/>
            <person name="La Ragione R."/>
            <person name="Hildebrand F."/>
            <person name="Pallen M.J."/>
        </authorList>
    </citation>
    <scope>NUCLEOTIDE SEQUENCE</scope>
    <source>
        <strain evidence="7">CHK189-29639</strain>
    </source>
</reference>
<proteinExistence type="predicted"/>
<dbReference type="Proteomes" id="UP000195378">
    <property type="component" value="Chromosome"/>
</dbReference>
<dbReference type="InterPro" id="IPR011146">
    <property type="entry name" value="HIT-like"/>
</dbReference>
<dbReference type="EMBL" id="QFAS01000004">
    <property type="protein sequence ID" value="PWG53833.1"/>
    <property type="molecule type" value="Genomic_DNA"/>
</dbReference>
<dbReference type="SUPFAM" id="SSF54197">
    <property type="entry name" value="HIT-like"/>
    <property type="match status" value="1"/>
</dbReference>
<dbReference type="Gene3D" id="3.30.428.10">
    <property type="entry name" value="HIT-like"/>
    <property type="match status" value="1"/>
</dbReference>
<protein>
    <submittedName>
        <fullName evidence="5">Bis(5'-nucleosyl)-tetraphosphatase (Asymmetrical)</fullName>
        <ecNumber evidence="5">3.6.1.17</ecNumber>
    </submittedName>
    <submittedName>
        <fullName evidence="6">HIT family protein</fullName>
    </submittedName>
    <submittedName>
        <fullName evidence="11">Histidine triad protein</fullName>
    </submittedName>
</protein>
<dbReference type="EMBL" id="CP123971">
    <property type="protein sequence ID" value="WII29008.1"/>
    <property type="molecule type" value="Genomic_DNA"/>
</dbReference>
<dbReference type="PROSITE" id="PS51084">
    <property type="entry name" value="HIT_2"/>
    <property type="match status" value="1"/>
</dbReference>
<dbReference type="EC" id="3.6.1.17" evidence="5"/>
<evidence type="ECO:0000313" key="7">
    <source>
        <dbReference type="EMBL" id="HJG16601.1"/>
    </source>
</evidence>
<evidence type="ECO:0000259" key="4">
    <source>
        <dbReference type="PROSITE" id="PS51084"/>
    </source>
</evidence>
<reference evidence="13" key="9">
    <citation type="submission" date="2023-04" db="EMBL/GenBank/DDBJ databases">
        <title>Four porcine-derived lactic acid bacteria strains analyses and their evaluation as potential probiotics based on genomics.</title>
        <authorList>
            <person name="Niu D."/>
        </authorList>
    </citation>
    <scope>NUCLEOTIDE SEQUENCE</scope>
    <source>
        <strain evidence="13">ZSA5</strain>
    </source>
</reference>
<dbReference type="Proteomes" id="UP000218139">
    <property type="component" value="Unassembled WGS sequence"/>
</dbReference>
<dbReference type="Proteomes" id="UP000029488">
    <property type="component" value="Chromosome"/>
</dbReference>
<dbReference type="EMBL" id="JAUIQT010000001">
    <property type="protein sequence ID" value="MDN4833797.1"/>
    <property type="molecule type" value="Genomic_DNA"/>
</dbReference>
<dbReference type="EMBL" id="VSUB01000001">
    <property type="protein sequence ID" value="MYY63886.1"/>
    <property type="molecule type" value="Genomic_DNA"/>
</dbReference>
<evidence type="ECO:0000256" key="2">
    <source>
        <dbReference type="PIRSR" id="PIRSR601310-3"/>
    </source>
</evidence>
<reference evidence="10 15" key="3">
    <citation type="submission" date="2017-03" db="EMBL/GenBank/DDBJ databases">
        <title>Phylogenomics and comparative genomics of Lactobacillus salivarius, a mammalian gut commensal.</title>
        <authorList>
            <person name="Harris H.M."/>
        </authorList>
    </citation>
    <scope>NUCLEOTIDE SEQUENCE [LARGE SCALE GENOMIC DNA]</scope>
    <source>
        <strain evidence="10 15">JCM 1047</strain>
    </source>
</reference>
<dbReference type="PROSITE" id="PS00892">
    <property type="entry name" value="HIT_1"/>
    <property type="match status" value="1"/>
</dbReference>
<evidence type="ECO:0000313" key="13">
    <source>
        <dbReference type="EMBL" id="WII29008.1"/>
    </source>
</evidence>
<dbReference type="Proteomes" id="UP000192575">
    <property type="component" value="Unassembled WGS sequence"/>
</dbReference>
<evidence type="ECO:0000313" key="6">
    <source>
        <dbReference type="EMBL" id="ARU19719.1"/>
    </source>
</evidence>
<dbReference type="AlphaFoldDB" id="A0A089RU98"/>
<dbReference type="InterPro" id="IPR001310">
    <property type="entry name" value="Histidine_triad_HIT"/>
</dbReference>
<dbReference type="EMBL" id="NBEF01000014">
    <property type="protein sequence ID" value="OQQ91282.1"/>
    <property type="molecule type" value="Genomic_DNA"/>
</dbReference>
<dbReference type="InterPro" id="IPR019808">
    <property type="entry name" value="Histidine_triad_CS"/>
</dbReference>
<dbReference type="RefSeq" id="WP_003705878.1">
    <property type="nucleotide sequence ID" value="NZ_CAKMBQ010000001.1"/>
</dbReference>
<reference evidence="12 18" key="5">
    <citation type="submission" date="2018-05" db="EMBL/GenBank/DDBJ databases">
        <title>Lactobacillus salivarius genome sequencing and assembly.</title>
        <authorList>
            <person name="Audisio C."/>
            <person name="Albarracin L."/>
            <person name="Torres M.J."/>
            <person name="Hebert E.M."/>
            <person name="Saavedra L."/>
        </authorList>
    </citation>
    <scope>NUCLEOTIDE SEQUENCE [LARGE SCALE GENOMIC DNA]</scope>
    <source>
        <strain evidence="12 18">A3iob</strain>
    </source>
</reference>
<dbReference type="PANTHER" id="PTHR46648:SF1">
    <property type="entry name" value="ADENOSINE 5'-MONOPHOSPHORAMIDASE HNT1"/>
    <property type="match status" value="1"/>
</dbReference>
<dbReference type="FunFam" id="3.30.428.10:FF:000014">
    <property type="entry name" value="Putative histidine triad (HIT) protein"/>
    <property type="match status" value="1"/>
</dbReference>
<reference evidence="5 14" key="1">
    <citation type="journal article" date="2014" name="BMC Genomics">
        <title>Unusual genome complexity in Lactobacillus salivarius JCM1046.</title>
        <authorList>
            <person name="Raftis E.J."/>
            <person name="Forde B.M."/>
            <person name="Claesson M.J."/>
            <person name="O'Toole P.W."/>
        </authorList>
    </citation>
    <scope>NUCLEOTIDE SEQUENCE [LARGE SCALE GENOMIC DNA]</scope>
    <source>
        <strain evidence="5 14">JCM1046</strain>
    </source>
</reference>
<name>A0A089RU98_9LACO</name>
<dbReference type="CDD" id="cd01277">
    <property type="entry name" value="HINT_subgroup"/>
    <property type="match status" value="1"/>
</dbReference>
<reference evidence="8" key="10">
    <citation type="submission" date="2023-07" db="EMBL/GenBank/DDBJ databases">
        <title>Complete genome sequence of Ligilactobacillus salivarius SRCM217594 isolated from Gallus gallus domesticus feces.</title>
        <authorList>
            <person name="Yang H.-G."/>
            <person name="Ryu M.-S."/>
            <person name="Ha G.-S."/>
            <person name="Yang H.-J."/>
            <person name="Jeong D.-Y."/>
        </authorList>
    </citation>
    <scope>NUCLEOTIDE SEQUENCE</scope>
    <source>
        <strain evidence="8">SRCM217594</strain>
    </source>
</reference>
<dbReference type="InterPro" id="IPR039384">
    <property type="entry name" value="HINT"/>
</dbReference>
<sequence>MEDCIFCKIIAGEIPSTKVYEDDEVLAFLDISQVTPGHTLVVPKKHVANIYEYDTDLAAKVFSRIPMLARAIKNSNPNILGLNILNNNGEVAYQSVFHSHIHLIPRYSKKEGFGLRFDDNSSKYDSKKLQEIANQISSKVEN</sequence>
<evidence type="ECO:0000313" key="14">
    <source>
        <dbReference type="Proteomes" id="UP000029488"/>
    </source>
</evidence>
<dbReference type="EMBL" id="LXZO01000083">
    <property type="protein sequence ID" value="PAY47016.1"/>
    <property type="molecule type" value="Genomic_DNA"/>
</dbReference>
<dbReference type="InterPro" id="IPR036265">
    <property type="entry name" value="HIT-like_sf"/>
</dbReference>
<dbReference type="GO" id="GO:0004081">
    <property type="term" value="F:bis(5'-nucleosyl)-tetraphosphatase (asymmetrical) activity"/>
    <property type="evidence" value="ECO:0007669"/>
    <property type="project" value="UniProtKB-EC"/>
</dbReference>
<evidence type="ECO:0000313" key="17">
    <source>
        <dbReference type="Proteomes" id="UP000218139"/>
    </source>
</evidence>
<evidence type="ECO:0000256" key="3">
    <source>
        <dbReference type="PROSITE-ProRule" id="PRU00464"/>
    </source>
</evidence>
<keyword evidence="5" id="KW-0378">Hydrolase</keyword>
<evidence type="ECO:0000313" key="16">
    <source>
        <dbReference type="Proteomes" id="UP000195378"/>
    </source>
</evidence>
<evidence type="ECO:0000256" key="1">
    <source>
        <dbReference type="PIRSR" id="PIRSR601310-1"/>
    </source>
</evidence>
<organism evidence="5 14">
    <name type="scientific">Ligilactobacillus salivarius</name>
    <dbReference type="NCBI Taxonomy" id="1624"/>
    <lineage>
        <taxon>Bacteria</taxon>
        <taxon>Bacillati</taxon>
        <taxon>Bacillota</taxon>
        <taxon>Bacilli</taxon>
        <taxon>Lactobacillales</taxon>
        <taxon>Lactobacillaceae</taxon>
        <taxon>Ligilactobacillus</taxon>
    </lineage>
</organism>